<comment type="caution">
    <text evidence="2">The sequence shown here is derived from an EMBL/GenBank/DDBJ whole genome shotgun (WGS) entry which is preliminary data.</text>
</comment>
<keyword evidence="1" id="KW-0812">Transmembrane</keyword>
<proteinExistence type="predicted"/>
<keyword evidence="3" id="KW-1185">Reference proteome</keyword>
<feature type="transmembrane region" description="Helical" evidence="1">
    <location>
        <begin position="16"/>
        <end position="34"/>
    </location>
</feature>
<dbReference type="EMBL" id="JAGHQM010001478">
    <property type="protein sequence ID" value="KAH0553431.1"/>
    <property type="molecule type" value="Genomic_DNA"/>
</dbReference>
<organism evidence="2 3">
    <name type="scientific">Trichoglossum hirsutum</name>
    <dbReference type="NCBI Taxonomy" id="265104"/>
    <lineage>
        <taxon>Eukaryota</taxon>
        <taxon>Fungi</taxon>
        <taxon>Dikarya</taxon>
        <taxon>Ascomycota</taxon>
        <taxon>Pezizomycotina</taxon>
        <taxon>Geoglossomycetes</taxon>
        <taxon>Geoglossales</taxon>
        <taxon>Geoglossaceae</taxon>
        <taxon>Trichoglossum</taxon>
    </lineage>
</organism>
<evidence type="ECO:0000256" key="1">
    <source>
        <dbReference type="SAM" id="Phobius"/>
    </source>
</evidence>
<keyword evidence="1" id="KW-0472">Membrane</keyword>
<protein>
    <submittedName>
        <fullName evidence="2">Uncharacterized protein</fullName>
    </submittedName>
</protein>
<sequence length="145" mass="15935">MVFLRAYFHIHQRERLLRVCFMTVLFLALVPAIFPTGYFNWTNTFNWNDAWSEASAASPASYAICFFNRNYAQASYDTCTAWPSLTDADLQVCLGVASQLPLGVTTGVVSMGVSMAQPSEKEALSLMKPAGNPAYALGIKVTHSP</sequence>
<keyword evidence="1" id="KW-1133">Transmembrane helix</keyword>
<gene>
    <name evidence="2" type="ORF">GP486_006498</name>
</gene>
<evidence type="ECO:0000313" key="3">
    <source>
        <dbReference type="Proteomes" id="UP000750711"/>
    </source>
</evidence>
<name>A0A9P8L7T0_9PEZI</name>
<dbReference type="Proteomes" id="UP000750711">
    <property type="component" value="Unassembled WGS sequence"/>
</dbReference>
<reference evidence="2" key="1">
    <citation type="submission" date="2021-03" db="EMBL/GenBank/DDBJ databases">
        <title>Comparative genomics and phylogenomic investigation of the class Geoglossomycetes provide insights into ecological specialization and systematics.</title>
        <authorList>
            <person name="Melie T."/>
            <person name="Pirro S."/>
            <person name="Miller A.N."/>
            <person name="Quandt A."/>
        </authorList>
    </citation>
    <scope>NUCLEOTIDE SEQUENCE</scope>
    <source>
        <strain evidence="2">CAQ_001_2017</strain>
    </source>
</reference>
<evidence type="ECO:0000313" key="2">
    <source>
        <dbReference type="EMBL" id="KAH0553431.1"/>
    </source>
</evidence>
<dbReference type="AlphaFoldDB" id="A0A9P8L7T0"/>
<accession>A0A9P8L7T0</accession>